<evidence type="ECO:0000256" key="1">
    <source>
        <dbReference type="ARBA" id="ARBA00005495"/>
    </source>
</evidence>
<dbReference type="PANTHER" id="PTHR33337">
    <property type="entry name" value="GFA DOMAIN-CONTAINING PROTEIN"/>
    <property type="match status" value="1"/>
</dbReference>
<evidence type="ECO:0000256" key="4">
    <source>
        <dbReference type="ARBA" id="ARBA00023239"/>
    </source>
</evidence>
<name>A0A0Q2UU47_VIBFU</name>
<keyword evidence="2" id="KW-0479">Metal-binding</keyword>
<keyword evidence="4" id="KW-0456">Lyase</keyword>
<comment type="similarity">
    <text evidence="1">Belongs to the Gfa family.</text>
</comment>
<gene>
    <name evidence="6" type="ORF">AMR76_19795</name>
</gene>
<dbReference type="InterPro" id="IPR006913">
    <property type="entry name" value="CENP-V/GFA"/>
</dbReference>
<keyword evidence="3" id="KW-0862">Zinc</keyword>
<dbReference type="RefSeq" id="WP_014257191.1">
    <property type="nucleotide sequence ID" value="NZ_CP089605.1"/>
</dbReference>
<evidence type="ECO:0000256" key="2">
    <source>
        <dbReference type="ARBA" id="ARBA00022723"/>
    </source>
</evidence>
<dbReference type="AlphaFoldDB" id="A0A0Q2UU47"/>
<dbReference type="GO" id="GO:0016846">
    <property type="term" value="F:carbon-sulfur lyase activity"/>
    <property type="evidence" value="ECO:0007669"/>
    <property type="project" value="InterPro"/>
</dbReference>
<evidence type="ECO:0000313" key="6">
    <source>
        <dbReference type="EMBL" id="KQH84088.1"/>
    </source>
</evidence>
<proteinExistence type="inferred from homology"/>
<comment type="caution">
    <text evidence="6">The sequence shown here is derived from an EMBL/GenBank/DDBJ whole genome shotgun (WGS) entry which is preliminary data.</text>
</comment>
<protein>
    <recommendedName>
        <fullName evidence="5">CENP-V/GFA domain-containing protein</fullName>
    </recommendedName>
</protein>
<dbReference type="GO" id="GO:0046872">
    <property type="term" value="F:metal ion binding"/>
    <property type="evidence" value="ECO:0007669"/>
    <property type="project" value="UniProtKB-KW"/>
</dbReference>
<dbReference type="Pfam" id="PF04828">
    <property type="entry name" value="GFA"/>
    <property type="match status" value="1"/>
</dbReference>
<keyword evidence="7" id="KW-1185">Reference proteome</keyword>
<reference evidence="6 7" key="1">
    <citation type="submission" date="2015-08" db="EMBL/GenBank/DDBJ databases">
        <title>Antibacterial properties of a collection of Vibrionaceae strains.</title>
        <authorList>
            <person name="Giubergia S."/>
        </authorList>
    </citation>
    <scope>NUCLEOTIDE SEQUENCE [LARGE SCALE GENOMIC DNA]</scope>
    <source>
        <strain evidence="6 7">S0821</strain>
    </source>
</reference>
<organism evidence="6 7">
    <name type="scientific">Vibrio furnissii</name>
    <dbReference type="NCBI Taxonomy" id="29494"/>
    <lineage>
        <taxon>Bacteria</taxon>
        <taxon>Pseudomonadati</taxon>
        <taxon>Pseudomonadota</taxon>
        <taxon>Gammaproteobacteria</taxon>
        <taxon>Vibrionales</taxon>
        <taxon>Vibrionaceae</taxon>
        <taxon>Vibrio</taxon>
    </lineage>
</organism>
<evidence type="ECO:0000259" key="5">
    <source>
        <dbReference type="PROSITE" id="PS51891"/>
    </source>
</evidence>
<evidence type="ECO:0000256" key="3">
    <source>
        <dbReference type="ARBA" id="ARBA00022833"/>
    </source>
</evidence>
<dbReference type="InterPro" id="IPR011057">
    <property type="entry name" value="Mss4-like_sf"/>
</dbReference>
<dbReference type="EMBL" id="LKHS01000022">
    <property type="protein sequence ID" value="KQH84088.1"/>
    <property type="molecule type" value="Genomic_DNA"/>
</dbReference>
<accession>A0A0Q2UU47</accession>
<dbReference type="InParanoid" id="A0A0Q2UU47"/>
<dbReference type="OMA" id="IWTAGKL"/>
<dbReference type="Proteomes" id="UP000051221">
    <property type="component" value="Unassembled WGS sequence"/>
</dbReference>
<feature type="domain" description="CENP-V/GFA" evidence="5">
    <location>
        <begin position="5"/>
        <end position="110"/>
    </location>
</feature>
<dbReference type="SUPFAM" id="SSF51316">
    <property type="entry name" value="Mss4-like"/>
    <property type="match status" value="1"/>
</dbReference>
<evidence type="ECO:0000313" key="7">
    <source>
        <dbReference type="Proteomes" id="UP000051221"/>
    </source>
</evidence>
<sequence>MDYPIEASCQCGQVSYKLFTAPKKVIACHCQECQKLSTAPFSVTAMVPADAIEFSGEMNKWGRVAASGNQNDGYSCSTCGNRIYQINPAQPELIKLKLKPVGLKDDALFEPQAHVWVSEKLSWVVLPEGVPAFDKQV</sequence>
<dbReference type="PROSITE" id="PS51891">
    <property type="entry name" value="CENP_V_GFA"/>
    <property type="match status" value="1"/>
</dbReference>
<dbReference type="PANTHER" id="PTHR33337:SF40">
    <property type="entry name" value="CENP-V_GFA DOMAIN-CONTAINING PROTEIN-RELATED"/>
    <property type="match status" value="1"/>
</dbReference>
<dbReference type="Gene3D" id="3.90.1590.10">
    <property type="entry name" value="glutathione-dependent formaldehyde- activating enzyme (gfa)"/>
    <property type="match status" value="1"/>
</dbReference>